<accession>A0ABD1JAP2</accession>
<dbReference type="PROSITE" id="PS50262">
    <property type="entry name" value="G_PROTEIN_RECEP_F1_2"/>
    <property type="match status" value="1"/>
</dbReference>
<evidence type="ECO:0000259" key="10">
    <source>
        <dbReference type="PROSITE" id="PS50262"/>
    </source>
</evidence>
<dbReference type="InterPro" id="IPR017452">
    <property type="entry name" value="GPCR_Rhodpsn_7TM"/>
</dbReference>
<evidence type="ECO:0000256" key="2">
    <source>
        <dbReference type="ARBA" id="ARBA00022692"/>
    </source>
</evidence>
<feature type="transmembrane region" description="Helical" evidence="9">
    <location>
        <begin position="194"/>
        <end position="218"/>
    </location>
</feature>
<dbReference type="GO" id="GO:0004930">
    <property type="term" value="F:G protein-coupled receptor activity"/>
    <property type="evidence" value="ECO:0007669"/>
    <property type="project" value="UniProtKB-KW"/>
</dbReference>
<feature type="transmembrane region" description="Helical" evidence="9">
    <location>
        <begin position="131"/>
        <end position="150"/>
    </location>
</feature>
<dbReference type="GO" id="GO:0016020">
    <property type="term" value="C:membrane"/>
    <property type="evidence" value="ECO:0007669"/>
    <property type="project" value="UniProtKB-SubCell"/>
</dbReference>
<name>A0ABD1JAP2_9TELE</name>
<gene>
    <name evidence="11" type="ORF">ACEWY4_021158</name>
</gene>
<feature type="transmembrane region" description="Helical" evidence="9">
    <location>
        <begin position="156"/>
        <end position="173"/>
    </location>
</feature>
<dbReference type="PANTHER" id="PTHR24232:SF96">
    <property type="entry name" value="PSYCHOSINE RECEPTOR-LIKE"/>
    <property type="match status" value="1"/>
</dbReference>
<keyword evidence="4" id="KW-0297">G-protein coupled receptor</keyword>
<dbReference type="AlphaFoldDB" id="A0ABD1JAP2"/>
<comment type="caution">
    <text evidence="11">The sequence shown here is derived from an EMBL/GenBank/DDBJ whole genome shotgun (WGS) entry which is preliminary data.</text>
</comment>
<feature type="transmembrane region" description="Helical" evidence="9">
    <location>
        <begin position="92"/>
        <end position="110"/>
    </location>
</feature>
<evidence type="ECO:0000256" key="1">
    <source>
        <dbReference type="ARBA" id="ARBA00004141"/>
    </source>
</evidence>
<dbReference type="Proteomes" id="UP001591681">
    <property type="component" value="Unassembled WGS sequence"/>
</dbReference>
<keyword evidence="8" id="KW-0807">Transducer</keyword>
<evidence type="ECO:0000313" key="12">
    <source>
        <dbReference type="Proteomes" id="UP001591681"/>
    </source>
</evidence>
<evidence type="ECO:0000256" key="9">
    <source>
        <dbReference type="SAM" id="Phobius"/>
    </source>
</evidence>
<protein>
    <recommendedName>
        <fullName evidence="10">G-protein coupled receptors family 1 profile domain-containing protein</fullName>
    </recommendedName>
</protein>
<evidence type="ECO:0000256" key="7">
    <source>
        <dbReference type="ARBA" id="ARBA00023180"/>
    </source>
</evidence>
<dbReference type="SUPFAM" id="SSF81321">
    <property type="entry name" value="Family A G protein-coupled receptor-like"/>
    <property type="match status" value="1"/>
</dbReference>
<feature type="transmembrane region" description="Helical" evidence="9">
    <location>
        <begin position="230"/>
        <end position="253"/>
    </location>
</feature>
<dbReference type="Gene3D" id="1.20.1070.10">
    <property type="entry name" value="Rhodopsin 7-helix transmembrane proteins"/>
    <property type="match status" value="2"/>
</dbReference>
<keyword evidence="6" id="KW-0675">Receptor</keyword>
<evidence type="ECO:0000256" key="8">
    <source>
        <dbReference type="ARBA" id="ARBA00023224"/>
    </source>
</evidence>
<organism evidence="11 12">
    <name type="scientific">Coilia grayii</name>
    <name type="common">Gray's grenadier anchovy</name>
    <dbReference type="NCBI Taxonomy" id="363190"/>
    <lineage>
        <taxon>Eukaryota</taxon>
        <taxon>Metazoa</taxon>
        <taxon>Chordata</taxon>
        <taxon>Craniata</taxon>
        <taxon>Vertebrata</taxon>
        <taxon>Euteleostomi</taxon>
        <taxon>Actinopterygii</taxon>
        <taxon>Neopterygii</taxon>
        <taxon>Teleostei</taxon>
        <taxon>Clupei</taxon>
        <taxon>Clupeiformes</taxon>
        <taxon>Clupeoidei</taxon>
        <taxon>Engraulidae</taxon>
        <taxon>Coilinae</taxon>
        <taxon>Coilia</taxon>
    </lineage>
</organism>
<evidence type="ECO:0000256" key="4">
    <source>
        <dbReference type="ARBA" id="ARBA00023040"/>
    </source>
</evidence>
<proteinExistence type="predicted"/>
<evidence type="ECO:0000313" key="11">
    <source>
        <dbReference type="EMBL" id="KAL2083385.1"/>
    </source>
</evidence>
<keyword evidence="7" id="KW-0325">Glycoprotein</keyword>
<keyword evidence="2 9" id="KW-0812">Transmembrane</keyword>
<evidence type="ECO:0000256" key="6">
    <source>
        <dbReference type="ARBA" id="ARBA00023170"/>
    </source>
</evidence>
<reference evidence="11 12" key="1">
    <citation type="submission" date="2024-09" db="EMBL/GenBank/DDBJ databases">
        <title>A chromosome-level genome assembly of Gray's grenadier anchovy, Coilia grayii.</title>
        <authorList>
            <person name="Fu Z."/>
        </authorList>
    </citation>
    <scope>NUCLEOTIDE SEQUENCE [LARGE SCALE GENOMIC DNA]</scope>
    <source>
        <strain evidence="11">G4</strain>
        <tissue evidence="11">Muscle</tissue>
    </source>
</reference>
<dbReference type="PRINTS" id="PR00237">
    <property type="entry name" value="GPCRRHODOPSN"/>
</dbReference>
<keyword evidence="5 9" id="KW-0472">Membrane</keyword>
<dbReference type="PANTHER" id="PTHR24232">
    <property type="entry name" value="G-PROTEIN COUPLED RECEPTOR"/>
    <property type="match status" value="1"/>
</dbReference>
<dbReference type="EMBL" id="JBHFQA010000018">
    <property type="protein sequence ID" value="KAL2083385.1"/>
    <property type="molecule type" value="Genomic_DNA"/>
</dbReference>
<dbReference type="InterPro" id="IPR000276">
    <property type="entry name" value="GPCR_Rhodpsn"/>
</dbReference>
<sequence>MEQFDNSLSNSTAANLARVQQILGWVTFAVGLPAVLLSIYMLTQLVRAGNGTPVQAINLLISDIFNLLTRPQTPSLSPGSSTLSLDTDIPSLIFYFGVASNIVFMVGMAQERHLRVASQRCHGCCRRAKQSSVISLAIWAAPVGLVVLLYLGYRTAFLVCLLLPFPLLLFFFLDSCRALLCCSTSVTLSERRRVLAMLVAILANYTILFLPFALTTLLATLEVHIAEFVYFGLVANMLLYLSPVINPFLSLLLTKSLRELLDTFPCCRRRGGTFDTTEETNTHSPVVFENLSVTLPLPTTGNCGPLASGSTSVFPPKGMDTAPNGISTIFGNFSTAPGMPSMFPQVPSPVSGGLAAAPNGGAACGQVPVTFGNPMTLPMMPLDPDTTSTESEVTTRL</sequence>
<keyword evidence="3 9" id="KW-1133">Transmembrane helix</keyword>
<keyword evidence="12" id="KW-1185">Reference proteome</keyword>
<evidence type="ECO:0000256" key="3">
    <source>
        <dbReference type="ARBA" id="ARBA00022989"/>
    </source>
</evidence>
<evidence type="ECO:0000256" key="5">
    <source>
        <dbReference type="ARBA" id="ARBA00023136"/>
    </source>
</evidence>
<feature type="transmembrane region" description="Helical" evidence="9">
    <location>
        <begin position="22"/>
        <end position="42"/>
    </location>
</feature>
<feature type="domain" description="G-protein coupled receptors family 1 profile" evidence="10">
    <location>
        <begin position="125"/>
        <end position="250"/>
    </location>
</feature>
<comment type="subcellular location">
    <subcellularLocation>
        <location evidence="1">Membrane</location>
        <topology evidence="1">Multi-pass membrane protein</topology>
    </subcellularLocation>
</comment>